<proteinExistence type="predicted"/>
<sequence>MIRKIIFVTYQPITKVFIKNFFLTELIDNGGFEIEYWDLSEVFFPGILTAEFDCPYVIKINSLNGVEAEIKKQSTESTLFMIIITYEARVMQLFKLLTKYKCFTAFFARGAVPMPHLAFSTNALISKIRKLFNARLLYLFLINKIALAYKKYGLVKPYDIIFNSGKLGIYTVGVGSQIDNDKSKLININSFDYERYHQTRNSTRVTHSKYAVFLDDYLPHHPDFSILGIKTVTVDTYYKQLNALFKFIEERYDLKVIIAAHPKADNYKKENPFQGRGVYFDQTAELTRHCEFAISHCSTSLNFAVLNEKPIIFIYNDEIKNTMPHFYQTINYCAQTLDSSLVNFTVINKNLAALKEINILKYFDYKYQYLTSRESENTLSFDIVNNTISKI</sequence>
<dbReference type="EMBL" id="CP054139">
    <property type="protein sequence ID" value="QKJ29403.1"/>
    <property type="molecule type" value="Genomic_DNA"/>
</dbReference>
<dbReference type="KEGG" id="mmab:HQ865_06410"/>
<dbReference type="AlphaFoldDB" id="A0A7D4PT55"/>
<protein>
    <submittedName>
        <fullName evidence="1">Uncharacterized protein</fullName>
    </submittedName>
</protein>
<organism evidence="1 2">
    <name type="scientific">Mucilaginibacter mali</name>
    <dbReference type="NCBI Taxonomy" id="2740462"/>
    <lineage>
        <taxon>Bacteria</taxon>
        <taxon>Pseudomonadati</taxon>
        <taxon>Bacteroidota</taxon>
        <taxon>Sphingobacteriia</taxon>
        <taxon>Sphingobacteriales</taxon>
        <taxon>Sphingobacteriaceae</taxon>
        <taxon>Mucilaginibacter</taxon>
    </lineage>
</organism>
<reference evidence="1 2" key="1">
    <citation type="submission" date="2020-05" db="EMBL/GenBank/DDBJ databases">
        <title>Mucilaginibacter mali sp. nov.</title>
        <authorList>
            <person name="Kim H.S."/>
            <person name="Lee K.C."/>
            <person name="Suh M.K."/>
            <person name="Kim J.-S."/>
            <person name="Han K.-I."/>
            <person name="Eom M.K."/>
            <person name="Shin Y.K."/>
            <person name="Lee J.-S."/>
        </authorList>
    </citation>
    <scope>NUCLEOTIDE SEQUENCE [LARGE SCALE GENOMIC DNA]</scope>
    <source>
        <strain evidence="1 2">G2-14</strain>
    </source>
</reference>
<evidence type="ECO:0000313" key="2">
    <source>
        <dbReference type="Proteomes" id="UP000505355"/>
    </source>
</evidence>
<accession>A0A7D4PT55</accession>
<keyword evidence="2" id="KW-1185">Reference proteome</keyword>
<dbReference type="RefSeq" id="WP_173414097.1">
    <property type="nucleotide sequence ID" value="NZ_CP054139.1"/>
</dbReference>
<gene>
    <name evidence="1" type="ORF">HQ865_06410</name>
</gene>
<evidence type="ECO:0000313" key="1">
    <source>
        <dbReference type="EMBL" id="QKJ29403.1"/>
    </source>
</evidence>
<name>A0A7D4PT55_9SPHI</name>
<dbReference type="Proteomes" id="UP000505355">
    <property type="component" value="Chromosome"/>
</dbReference>